<evidence type="ECO:0000256" key="6">
    <source>
        <dbReference type="ARBA" id="ARBA00023136"/>
    </source>
</evidence>
<dbReference type="PATRIC" id="fig|1423813.3.peg.1359"/>
<keyword evidence="10" id="KW-1185">Reference proteome</keyword>
<feature type="transmembrane region" description="Helical" evidence="8">
    <location>
        <begin position="386"/>
        <end position="406"/>
    </location>
</feature>
<accession>A0A0R2A3L0</accession>
<dbReference type="RefSeq" id="WP_057778330.1">
    <property type="nucleotide sequence ID" value="NZ_AYYY01000021.1"/>
</dbReference>
<evidence type="ECO:0000256" key="7">
    <source>
        <dbReference type="PIRNR" id="PIRNR002744"/>
    </source>
</evidence>
<dbReference type="PIRSF" id="PIRSF002744">
    <property type="entry name" value="Pur-cyt_permease"/>
    <property type="match status" value="1"/>
</dbReference>
<evidence type="ECO:0000256" key="3">
    <source>
        <dbReference type="ARBA" id="ARBA00022448"/>
    </source>
</evidence>
<feature type="transmembrane region" description="Helical" evidence="8">
    <location>
        <begin position="102"/>
        <end position="124"/>
    </location>
</feature>
<dbReference type="GO" id="GO:0005886">
    <property type="term" value="C:plasma membrane"/>
    <property type="evidence" value="ECO:0007669"/>
    <property type="project" value="TreeGrafter"/>
</dbReference>
<evidence type="ECO:0000256" key="2">
    <source>
        <dbReference type="ARBA" id="ARBA00008974"/>
    </source>
</evidence>
<feature type="transmembrane region" description="Helical" evidence="8">
    <location>
        <begin position="51"/>
        <end position="71"/>
    </location>
</feature>
<feature type="transmembrane region" description="Helical" evidence="8">
    <location>
        <begin position="320"/>
        <end position="341"/>
    </location>
</feature>
<feature type="transmembrane region" description="Helical" evidence="8">
    <location>
        <begin position="162"/>
        <end position="179"/>
    </location>
</feature>
<name>A0A0R2A3L0_9LACO</name>
<dbReference type="OrthoDB" id="9809167at2"/>
<feature type="transmembrane region" description="Helical" evidence="8">
    <location>
        <begin position="199"/>
        <end position="222"/>
    </location>
</feature>
<keyword evidence="5 8" id="KW-1133">Transmembrane helix</keyword>
<dbReference type="GO" id="GO:0022857">
    <property type="term" value="F:transmembrane transporter activity"/>
    <property type="evidence" value="ECO:0007669"/>
    <property type="project" value="InterPro"/>
</dbReference>
<comment type="caution">
    <text evidence="9">The sequence shown here is derived from an EMBL/GenBank/DDBJ whole genome shotgun (WGS) entry which is preliminary data.</text>
</comment>
<keyword evidence="4 8" id="KW-0812">Transmembrane</keyword>
<dbReference type="InterPro" id="IPR026030">
    <property type="entry name" value="Pur-cyt_permease_Fcy2/21/22"/>
</dbReference>
<gene>
    <name evidence="9" type="ORF">FC26_GL001335</name>
</gene>
<dbReference type="AlphaFoldDB" id="A0A0R2A3L0"/>
<dbReference type="STRING" id="1423813.FC26_GL001335"/>
<comment type="subcellular location">
    <subcellularLocation>
        <location evidence="1">Membrane</location>
        <topology evidence="1">Multi-pass membrane protein</topology>
    </subcellularLocation>
</comment>
<evidence type="ECO:0000256" key="4">
    <source>
        <dbReference type="ARBA" id="ARBA00022692"/>
    </source>
</evidence>
<dbReference type="InterPro" id="IPR001248">
    <property type="entry name" value="Pur-cyt_permease"/>
</dbReference>
<comment type="similarity">
    <text evidence="2 7">Belongs to the purine-cytosine permease (2.A.39) family.</text>
</comment>
<dbReference type="PANTHER" id="PTHR31806:SF1">
    <property type="entry name" value="PURINE-CYTOSINE PERMEASE FCY2-RELATED"/>
    <property type="match status" value="1"/>
</dbReference>
<feature type="transmembrane region" description="Helical" evidence="8">
    <location>
        <begin position="278"/>
        <end position="300"/>
    </location>
</feature>
<evidence type="ECO:0000313" key="10">
    <source>
        <dbReference type="Proteomes" id="UP000051733"/>
    </source>
</evidence>
<feature type="transmembrane region" description="Helical" evidence="8">
    <location>
        <begin position="426"/>
        <end position="445"/>
    </location>
</feature>
<dbReference type="Pfam" id="PF02133">
    <property type="entry name" value="Transp_cyt_pur"/>
    <property type="match status" value="1"/>
</dbReference>
<feature type="transmembrane region" description="Helical" evidence="8">
    <location>
        <begin position="21"/>
        <end position="45"/>
    </location>
</feature>
<keyword evidence="6 7" id="KW-0472">Membrane</keyword>
<protein>
    <submittedName>
        <fullName evidence="9">Purine-cytosine permease</fullName>
    </submittedName>
</protein>
<evidence type="ECO:0000313" key="9">
    <source>
        <dbReference type="EMBL" id="KRM61768.1"/>
    </source>
</evidence>
<proteinExistence type="inferred from homology"/>
<feature type="transmembrane region" description="Helical" evidence="8">
    <location>
        <begin position="347"/>
        <end position="365"/>
    </location>
</feature>
<dbReference type="Gene3D" id="1.10.4160.10">
    <property type="entry name" value="Hydantoin permease"/>
    <property type="match status" value="1"/>
</dbReference>
<reference evidence="9 10" key="1">
    <citation type="journal article" date="2015" name="Genome Announc.">
        <title>Expanding the biotechnology potential of lactobacilli through comparative genomics of 213 strains and associated genera.</title>
        <authorList>
            <person name="Sun Z."/>
            <person name="Harris H.M."/>
            <person name="McCann A."/>
            <person name="Guo C."/>
            <person name="Argimon S."/>
            <person name="Zhang W."/>
            <person name="Yang X."/>
            <person name="Jeffery I.B."/>
            <person name="Cooney J.C."/>
            <person name="Kagawa T.F."/>
            <person name="Liu W."/>
            <person name="Song Y."/>
            <person name="Salvetti E."/>
            <person name="Wrobel A."/>
            <person name="Rasinkangas P."/>
            <person name="Parkhill J."/>
            <person name="Rea M.C."/>
            <person name="O'Sullivan O."/>
            <person name="Ritari J."/>
            <person name="Douillard F.P."/>
            <person name="Paul Ross R."/>
            <person name="Yang R."/>
            <person name="Briner A.E."/>
            <person name="Felis G.E."/>
            <person name="de Vos W.M."/>
            <person name="Barrangou R."/>
            <person name="Klaenhammer T.R."/>
            <person name="Caufield P.W."/>
            <person name="Cui Y."/>
            <person name="Zhang H."/>
            <person name="O'Toole P.W."/>
        </authorList>
    </citation>
    <scope>NUCLEOTIDE SEQUENCE [LARGE SCALE GENOMIC DNA]</scope>
    <source>
        <strain evidence="9 10">DSM 20634</strain>
    </source>
</reference>
<evidence type="ECO:0000256" key="5">
    <source>
        <dbReference type="ARBA" id="ARBA00022989"/>
    </source>
</evidence>
<sequence>MQDDFIKVPNSEKTLTPGKLFYNWFAANIGIMGFVFGAMIVNYHLSFTQSMIAALIGALSFLAPGWVAMIGQREGITTFKLSRAAYGIYGNKIPNVIAWLNMVGWLAVNVITGTLLLVSLFNVIHVEKNTVTKAIALIIFGGLVICSGLLTENTLAKIQTWLSYIFGILTVVILILFLVKADWHAAFALPSGNWITGVLPAISIVAAGSGISWSMAAADWGAYVNPQTRPAATFWNTTLGGAVPMFVLMAGGILLSTIEPSLATTGDPFGVMYAALPSWIGVIYFLVAAGGLIPQCIISFRSARINLATIGIHVSQPTSLLIHGAIVILIPIYVLFISGNFLSNFEIFLNFLGICLASWVAIFLCDSIMFRRHGYDIQLVKQDSLVHYNFGGILSWILATATGFLFTNNAIWNGPFAHGIFRNNSLGVFLSAVVAIFCMLIVKTFKRGRI</sequence>
<dbReference type="EMBL" id="AYYY01000021">
    <property type="protein sequence ID" value="KRM61768.1"/>
    <property type="molecule type" value="Genomic_DNA"/>
</dbReference>
<feature type="transmembrane region" description="Helical" evidence="8">
    <location>
        <begin position="234"/>
        <end position="258"/>
    </location>
</feature>
<keyword evidence="3 7" id="KW-0813">Transport</keyword>
<evidence type="ECO:0000256" key="8">
    <source>
        <dbReference type="SAM" id="Phobius"/>
    </source>
</evidence>
<dbReference type="Proteomes" id="UP000051733">
    <property type="component" value="Unassembled WGS sequence"/>
</dbReference>
<dbReference type="PANTHER" id="PTHR31806">
    <property type="entry name" value="PURINE-CYTOSINE PERMEASE FCY2-RELATED"/>
    <property type="match status" value="1"/>
</dbReference>
<feature type="transmembrane region" description="Helical" evidence="8">
    <location>
        <begin position="130"/>
        <end position="150"/>
    </location>
</feature>
<evidence type="ECO:0000256" key="1">
    <source>
        <dbReference type="ARBA" id="ARBA00004141"/>
    </source>
</evidence>
<organism evidence="9 10">
    <name type="scientific">Paucilactobacillus vaccinostercus DSM 20634</name>
    <dbReference type="NCBI Taxonomy" id="1423813"/>
    <lineage>
        <taxon>Bacteria</taxon>
        <taxon>Bacillati</taxon>
        <taxon>Bacillota</taxon>
        <taxon>Bacilli</taxon>
        <taxon>Lactobacillales</taxon>
        <taxon>Lactobacillaceae</taxon>
        <taxon>Paucilactobacillus</taxon>
    </lineage>
</organism>